<organism evidence="1 2">
    <name type="scientific">Geotalea uraniireducens (strain Rf4)</name>
    <name type="common">Geobacter uraniireducens</name>
    <dbReference type="NCBI Taxonomy" id="351605"/>
    <lineage>
        <taxon>Bacteria</taxon>
        <taxon>Pseudomonadati</taxon>
        <taxon>Thermodesulfobacteriota</taxon>
        <taxon>Desulfuromonadia</taxon>
        <taxon>Geobacterales</taxon>
        <taxon>Geobacteraceae</taxon>
        <taxon>Geotalea</taxon>
    </lineage>
</organism>
<gene>
    <name evidence="1" type="ordered locus">Gura_1527</name>
</gene>
<dbReference type="STRING" id="351605.Gura_1527"/>
<evidence type="ECO:0000313" key="1">
    <source>
        <dbReference type="EMBL" id="ABQ25725.1"/>
    </source>
</evidence>
<dbReference type="RefSeq" id="WP_011938438.1">
    <property type="nucleotide sequence ID" value="NC_009483.1"/>
</dbReference>
<accession>A5GE70</accession>
<sequence length="250" mass="27335">MESRIAKELKLRHEPVAIIFTDEKPEGVLQFTEGRWGCVVAMMTAAAKGKTAVFDRSTAGCMGGKVGLCFGNTYPDVPGGIENFLSTGTPGREGEAYKKSPELAKSYADQLPFADIPEKYVIFKPLANVGPARETPQVVCMYTNPDQLSALVVLANYGRPGADNVIIPFSAGCHTICLLPYHEGQQERPRAVVGLTDITARPYIDADLLSFSVSWGMFLEMESNISGSFLEKHQWQKVRERISFAAKPAV</sequence>
<protein>
    <recommendedName>
        <fullName evidence="3">DUF169 domain-containing protein</fullName>
    </recommendedName>
</protein>
<dbReference type="AlphaFoldDB" id="A5GE70"/>
<keyword evidence="2" id="KW-1185">Reference proteome</keyword>
<dbReference type="EMBL" id="CP000698">
    <property type="protein sequence ID" value="ABQ25725.1"/>
    <property type="molecule type" value="Genomic_DNA"/>
</dbReference>
<dbReference type="Pfam" id="PF02596">
    <property type="entry name" value="DUF169"/>
    <property type="match status" value="1"/>
</dbReference>
<dbReference type="OrthoDB" id="9779322at2"/>
<evidence type="ECO:0000313" key="2">
    <source>
        <dbReference type="Proteomes" id="UP000006695"/>
    </source>
</evidence>
<dbReference type="KEGG" id="gur:Gura_1527"/>
<dbReference type="Proteomes" id="UP000006695">
    <property type="component" value="Chromosome"/>
</dbReference>
<dbReference type="InterPro" id="IPR003748">
    <property type="entry name" value="DUF169"/>
</dbReference>
<evidence type="ECO:0008006" key="3">
    <source>
        <dbReference type="Google" id="ProtNLM"/>
    </source>
</evidence>
<dbReference type="HOGENOM" id="CLU_086296_0_0_7"/>
<reference evidence="1 2" key="1">
    <citation type="submission" date="2007-05" db="EMBL/GenBank/DDBJ databases">
        <title>Complete sequence of Geobacter uraniireducens Rf4.</title>
        <authorList>
            <consortium name="US DOE Joint Genome Institute"/>
            <person name="Copeland A."/>
            <person name="Lucas S."/>
            <person name="Lapidus A."/>
            <person name="Barry K."/>
            <person name="Detter J.C."/>
            <person name="Glavina del Rio T."/>
            <person name="Hammon N."/>
            <person name="Israni S."/>
            <person name="Dalin E."/>
            <person name="Tice H."/>
            <person name="Pitluck S."/>
            <person name="Chertkov O."/>
            <person name="Brettin T."/>
            <person name="Bruce D."/>
            <person name="Han C."/>
            <person name="Schmutz J."/>
            <person name="Larimer F."/>
            <person name="Land M."/>
            <person name="Hauser L."/>
            <person name="Kyrpides N."/>
            <person name="Mikhailova N."/>
            <person name="Shelobolina E."/>
            <person name="Aklujkar M."/>
            <person name="Lovley D."/>
            <person name="Richardson P."/>
        </authorList>
    </citation>
    <scope>NUCLEOTIDE SEQUENCE [LARGE SCALE GENOMIC DNA]</scope>
    <source>
        <strain evidence="1 2">Rf4</strain>
    </source>
</reference>
<proteinExistence type="predicted"/>
<name>A5GE70_GEOUR</name>